<evidence type="ECO:0000313" key="1">
    <source>
        <dbReference type="EMBL" id="CAG6600221.1"/>
    </source>
</evidence>
<dbReference type="AlphaFoldDB" id="A0A8D8L0K4"/>
<proteinExistence type="predicted"/>
<reference evidence="1" key="1">
    <citation type="submission" date="2021-05" db="EMBL/GenBank/DDBJ databases">
        <authorList>
            <person name="Alioto T."/>
            <person name="Alioto T."/>
            <person name="Gomez Garrido J."/>
        </authorList>
    </citation>
    <scope>NUCLEOTIDE SEQUENCE</scope>
</reference>
<sequence>MDRGGGVGISMVTDGGVGCREVGGGPGARFFRIDLMGFGDGLGSTICGAVVIRTSGTSSGFRGSKISSIDGFRLLGNASTMGSGLGDSCPSAGFRGRALTFWNISLNDSASSSNAGSLGFVGRSSSGDLDAAAKPFTFCRISLKNSGCFCFHNSSGTASGLFGSGGGDLLVLLTFPNEPSESPSTSTLRSLYISVSEFLLTIVVDLATGLRLSGTEPSLSTSTERVTSSVTGSSDAAVAMFGVDLVLIRLFRTGGLGGE</sequence>
<protein>
    <submittedName>
        <fullName evidence="1">(northern house mosquito) hypothetical protein</fullName>
    </submittedName>
</protein>
<name>A0A8D8L0K4_CULPI</name>
<accession>A0A8D8L0K4</accession>
<dbReference type="EMBL" id="HBUE01238112">
    <property type="protein sequence ID" value="CAG6548011.1"/>
    <property type="molecule type" value="Transcribed_RNA"/>
</dbReference>
<organism evidence="1">
    <name type="scientific">Culex pipiens</name>
    <name type="common">House mosquito</name>
    <dbReference type="NCBI Taxonomy" id="7175"/>
    <lineage>
        <taxon>Eukaryota</taxon>
        <taxon>Metazoa</taxon>
        <taxon>Ecdysozoa</taxon>
        <taxon>Arthropoda</taxon>
        <taxon>Hexapoda</taxon>
        <taxon>Insecta</taxon>
        <taxon>Pterygota</taxon>
        <taxon>Neoptera</taxon>
        <taxon>Endopterygota</taxon>
        <taxon>Diptera</taxon>
        <taxon>Nematocera</taxon>
        <taxon>Culicoidea</taxon>
        <taxon>Culicidae</taxon>
        <taxon>Culicinae</taxon>
        <taxon>Culicini</taxon>
        <taxon>Culex</taxon>
        <taxon>Culex</taxon>
    </lineage>
</organism>
<dbReference type="EMBL" id="HBUE01345071">
    <property type="protein sequence ID" value="CAG6600221.1"/>
    <property type="molecule type" value="Transcribed_RNA"/>
</dbReference>